<evidence type="ECO:0000256" key="1">
    <source>
        <dbReference type="SAM" id="MobiDB-lite"/>
    </source>
</evidence>
<dbReference type="EMBL" id="QRBI01000123">
    <property type="protein sequence ID" value="RMC04776.1"/>
    <property type="molecule type" value="Genomic_DNA"/>
</dbReference>
<accession>A0A3M0JUU8</accession>
<dbReference type="AlphaFoldDB" id="A0A3M0JUU8"/>
<protein>
    <submittedName>
        <fullName evidence="2">Uncharacterized protein</fullName>
    </submittedName>
</protein>
<gene>
    <name evidence="2" type="ORF">DUI87_17948</name>
</gene>
<organism evidence="2 3">
    <name type="scientific">Hirundo rustica rustica</name>
    <dbReference type="NCBI Taxonomy" id="333673"/>
    <lineage>
        <taxon>Eukaryota</taxon>
        <taxon>Metazoa</taxon>
        <taxon>Chordata</taxon>
        <taxon>Craniata</taxon>
        <taxon>Vertebrata</taxon>
        <taxon>Euteleostomi</taxon>
        <taxon>Archelosauria</taxon>
        <taxon>Archosauria</taxon>
        <taxon>Dinosauria</taxon>
        <taxon>Saurischia</taxon>
        <taxon>Theropoda</taxon>
        <taxon>Coelurosauria</taxon>
        <taxon>Aves</taxon>
        <taxon>Neognathae</taxon>
        <taxon>Neoaves</taxon>
        <taxon>Telluraves</taxon>
        <taxon>Australaves</taxon>
        <taxon>Passeriformes</taxon>
        <taxon>Sylvioidea</taxon>
        <taxon>Hirundinidae</taxon>
        <taxon>Hirundo</taxon>
    </lineage>
</organism>
<keyword evidence="3" id="KW-1185">Reference proteome</keyword>
<feature type="region of interest" description="Disordered" evidence="1">
    <location>
        <begin position="61"/>
        <end position="80"/>
    </location>
</feature>
<evidence type="ECO:0000313" key="3">
    <source>
        <dbReference type="Proteomes" id="UP000269221"/>
    </source>
</evidence>
<name>A0A3M0JUU8_HIRRU</name>
<proteinExistence type="predicted"/>
<evidence type="ECO:0000313" key="2">
    <source>
        <dbReference type="EMBL" id="RMC04776.1"/>
    </source>
</evidence>
<sequence length="80" mass="8913">MGSILRDLDKLEKWPNAMLNKDFQFFTSQNHLVLVESLEGTDGTGTAANQVWGCQQIQNNPQIPAEPMMSPTPKITDVQP</sequence>
<comment type="caution">
    <text evidence="2">The sequence shown here is derived from an EMBL/GenBank/DDBJ whole genome shotgun (WGS) entry which is preliminary data.</text>
</comment>
<dbReference type="Proteomes" id="UP000269221">
    <property type="component" value="Unassembled WGS sequence"/>
</dbReference>
<reference evidence="2 3" key="1">
    <citation type="submission" date="2018-07" db="EMBL/GenBank/DDBJ databases">
        <title>A high quality draft genome assembly of the barn swallow (H. rustica rustica).</title>
        <authorList>
            <person name="Formenti G."/>
            <person name="Chiara M."/>
            <person name="Poveda L."/>
            <person name="Francoijs K.-J."/>
            <person name="Bonisoli-Alquati A."/>
            <person name="Canova L."/>
            <person name="Gianfranceschi L."/>
            <person name="Horner D.S."/>
            <person name="Saino N."/>
        </authorList>
    </citation>
    <scope>NUCLEOTIDE SEQUENCE [LARGE SCALE GENOMIC DNA]</scope>
    <source>
        <strain evidence="2">Chelidonia</strain>
        <tissue evidence="2">Blood</tissue>
    </source>
</reference>